<dbReference type="AlphaFoldDB" id="A0A844I525"/>
<organism evidence="3 4">
    <name type="scientific">Marinobacter adhaerens</name>
    <dbReference type="NCBI Taxonomy" id="1033846"/>
    <lineage>
        <taxon>Bacteria</taxon>
        <taxon>Pseudomonadati</taxon>
        <taxon>Pseudomonadota</taxon>
        <taxon>Gammaproteobacteria</taxon>
        <taxon>Pseudomonadales</taxon>
        <taxon>Marinobacteraceae</taxon>
        <taxon>Marinobacter</taxon>
    </lineage>
</organism>
<evidence type="ECO:0000313" key="4">
    <source>
        <dbReference type="Proteomes" id="UP000431462"/>
    </source>
</evidence>
<evidence type="ECO:0000313" key="3">
    <source>
        <dbReference type="EMBL" id="MTJ00061.1"/>
    </source>
</evidence>
<keyword evidence="1" id="KW-0175">Coiled coil</keyword>
<evidence type="ECO:0000256" key="2">
    <source>
        <dbReference type="SAM" id="Phobius"/>
    </source>
</evidence>
<dbReference type="GO" id="GO:0005886">
    <property type="term" value="C:plasma membrane"/>
    <property type="evidence" value="ECO:0007669"/>
    <property type="project" value="TreeGrafter"/>
</dbReference>
<evidence type="ECO:0000256" key="1">
    <source>
        <dbReference type="SAM" id="Coils"/>
    </source>
</evidence>
<accession>A0A844I525</accession>
<feature type="coiled-coil region" evidence="1">
    <location>
        <begin position="169"/>
        <end position="222"/>
    </location>
</feature>
<dbReference type="PANTHER" id="PTHR32309:SF13">
    <property type="entry name" value="FERRIC ENTEROBACTIN TRANSPORT PROTEIN FEPE"/>
    <property type="match status" value="1"/>
</dbReference>
<reference evidence="3 4" key="1">
    <citation type="submission" date="2019-06" db="EMBL/GenBank/DDBJ databases">
        <title>Enrichment of Autotrophic Halophilic Microorganisms from Red Sea Brine Pool Using Microbial Electrosynthesis System.</title>
        <authorList>
            <person name="Alqahtani M.F."/>
            <person name="Bajracharya S."/>
            <person name="Katuri K.P."/>
            <person name="Ali M."/>
            <person name="Saikaly P.E."/>
        </authorList>
    </citation>
    <scope>NUCLEOTIDE SEQUENCE [LARGE SCALE GENOMIC DNA]</scope>
    <source>
        <strain evidence="3">MES15</strain>
    </source>
</reference>
<gene>
    <name evidence="3" type="ORF">FH752_15710</name>
</gene>
<sequence length="453" mass="50132">MEGSSLPRKERSRLYLCLFGGIMLLVWGPISLLLTLKPDTYTSQWTLILPGTGNGLAVNLDSIGQATANAASPYTNSSVDPVVNYKAISQSSSVLAKAAESLGMSPYEFGNPRIKLVDQTALMDFRISANTALLAHRKAIALYNAFQHRLDQLRDDEAEQQTAASLAMLEQFNSKLEEAQQKKLSYQINSDIVSLEQFEELIETLEARKQYLQDLAKRQQALLQRIETLKSGLTISESDLAYALALRSDSAFQQVVTKHASVHTQISTIDGVWGTNHPQLNQLHAAHDTVEEELIFRGRYITQNSKLTARQLIQLGTHSEHDHALVELLKLTAERDGLAEEIAMEANQIVALEQRIETGAAQAIRLEDLNRKQQVSTAVFSTALAKQDIGNADRFSSYPLVQMLTEPTKPDEPDRTIKLLALLGGIAASLGTAIGLSLLWIRKSWFQKLLKNA</sequence>
<feature type="transmembrane region" description="Helical" evidence="2">
    <location>
        <begin position="419"/>
        <end position="441"/>
    </location>
</feature>
<dbReference type="InterPro" id="IPR050445">
    <property type="entry name" value="Bact_polysacc_biosynth/exp"/>
</dbReference>
<evidence type="ECO:0008006" key="5">
    <source>
        <dbReference type="Google" id="ProtNLM"/>
    </source>
</evidence>
<dbReference type="PANTHER" id="PTHR32309">
    <property type="entry name" value="TYROSINE-PROTEIN KINASE"/>
    <property type="match status" value="1"/>
</dbReference>
<name>A0A844I525_9GAMM</name>
<feature type="transmembrane region" description="Helical" evidence="2">
    <location>
        <begin position="12"/>
        <end position="34"/>
    </location>
</feature>
<comment type="caution">
    <text evidence="3">The sequence shown here is derived from an EMBL/GenBank/DDBJ whole genome shotgun (WGS) entry which is preliminary data.</text>
</comment>
<dbReference type="Proteomes" id="UP000431462">
    <property type="component" value="Unassembled WGS sequence"/>
</dbReference>
<keyword evidence="2" id="KW-1133">Transmembrane helix</keyword>
<protein>
    <recommendedName>
        <fullName evidence="5">Lipopolysaccharide biosynthesis protein</fullName>
    </recommendedName>
</protein>
<keyword evidence="2" id="KW-0472">Membrane</keyword>
<dbReference type="EMBL" id="VENC01000015">
    <property type="protein sequence ID" value="MTJ00061.1"/>
    <property type="molecule type" value="Genomic_DNA"/>
</dbReference>
<dbReference type="GO" id="GO:0004713">
    <property type="term" value="F:protein tyrosine kinase activity"/>
    <property type="evidence" value="ECO:0007669"/>
    <property type="project" value="TreeGrafter"/>
</dbReference>
<proteinExistence type="predicted"/>
<keyword evidence="2" id="KW-0812">Transmembrane</keyword>